<dbReference type="InterPro" id="IPR016169">
    <property type="entry name" value="FAD-bd_PCMH_sub2"/>
</dbReference>
<dbReference type="Pfam" id="PF01565">
    <property type="entry name" value="FAD_binding_4"/>
    <property type="match status" value="1"/>
</dbReference>
<dbReference type="EMBL" id="CVMT01000008">
    <property type="protein sequence ID" value="CRG90521.1"/>
    <property type="molecule type" value="Genomic_DNA"/>
</dbReference>
<evidence type="ECO:0000256" key="3">
    <source>
        <dbReference type="ARBA" id="ARBA00022827"/>
    </source>
</evidence>
<sequence>MVLAVARRHECHFAVLGGGTSPFKGASVADQGITIDLQRMRDVEFADGLDLRISVGGGARWADVYQTLDPKNMSAVGTRNSLTGGISFFSEHHGWACDSAVEFEVVLADSTVIKATQYANADLFWALKGGGNNFGIVTRIVLEVFRDPPRWYTFQLFNLGDLFTVFKRLENHTNTMIPHVWQIATTFGWHDPTQRFVISERMVASEQIELPDHVLRQAPDGTWEKSAVLQTNVYERPILSMAQKMDVMNAEGFYNFFGSVTVSSNAELLLALARVFQNEIDPIRDAKGLQVYIVYNPITVNAMNQMKKRGGNALGLLSENGPLTVVNINLHWSHKADETRMRKFMRQLIHRFRETASEMDMLNPYVFQNHAFEEQDVFSGYGAKNLAQLKDTRQKVDPDAVFQRLQPGFFKLEPKLTTAVEIKSEL</sequence>
<dbReference type="OrthoDB" id="2151789at2759"/>
<keyword evidence="2" id="KW-0285">Flavoprotein</keyword>
<evidence type="ECO:0000256" key="1">
    <source>
        <dbReference type="ARBA" id="ARBA00005466"/>
    </source>
</evidence>
<organism evidence="6 7">
    <name type="scientific">Talaromyces islandicus</name>
    <name type="common">Penicillium islandicum</name>
    <dbReference type="NCBI Taxonomy" id="28573"/>
    <lineage>
        <taxon>Eukaryota</taxon>
        <taxon>Fungi</taxon>
        <taxon>Dikarya</taxon>
        <taxon>Ascomycota</taxon>
        <taxon>Pezizomycotina</taxon>
        <taxon>Eurotiomycetes</taxon>
        <taxon>Eurotiomycetidae</taxon>
        <taxon>Eurotiales</taxon>
        <taxon>Trichocomaceae</taxon>
        <taxon>Talaromyces</taxon>
        <taxon>Talaromyces sect. Islandici</taxon>
    </lineage>
</organism>
<evidence type="ECO:0000313" key="6">
    <source>
        <dbReference type="EMBL" id="CRG90521.1"/>
    </source>
</evidence>
<dbReference type="SUPFAM" id="SSF56176">
    <property type="entry name" value="FAD-binding/transporter-associated domain-like"/>
    <property type="match status" value="1"/>
</dbReference>
<dbReference type="InterPro" id="IPR036318">
    <property type="entry name" value="FAD-bd_PCMH-like_sf"/>
</dbReference>
<keyword evidence="7" id="KW-1185">Reference proteome</keyword>
<protein>
    <submittedName>
        <fullName evidence="6">Bifunctional solanapyrone synthase</fullName>
    </submittedName>
</protein>
<reference evidence="6 7" key="1">
    <citation type="submission" date="2015-04" db="EMBL/GenBank/DDBJ databases">
        <authorList>
            <person name="Syromyatnikov M.Y."/>
            <person name="Popov V.N."/>
        </authorList>
    </citation>
    <scope>NUCLEOTIDE SEQUENCE [LARGE SCALE GENOMIC DNA]</scope>
    <source>
        <strain evidence="6">WF-38-12</strain>
    </source>
</reference>
<accession>A0A0U1M637</accession>
<evidence type="ECO:0000259" key="5">
    <source>
        <dbReference type="PROSITE" id="PS51387"/>
    </source>
</evidence>
<dbReference type="PANTHER" id="PTHR42973">
    <property type="entry name" value="BINDING OXIDOREDUCTASE, PUTATIVE (AFU_ORTHOLOGUE AFUA_1G17690)-RELATED"/>
    <property type="match status" value="1"/>
</dbReference>
<dbReference type="STRING" id="28573.A0A0U1M637"/>
<dbReference type="InterPro" id="IPR006094">
    <property type="entry name" value="Oxid_FAD_bind_N"/>
</dbReference>
<evidence type="ECO:0000256" key="2">
    <source>
        <dbReference type="ARBA" id="ARBA00022630"/>
    </source>
</evidence>
<dbReference type="GO" id="GO:0071949">
    <property type="term" value="F:FAD binding"/>
    <property type="evidence" value="ECO:0007669"/>
    <property type="project" value="InterPro"/>
</dbReference>
<name>A0A0U1M637_TALIS</name>
<dbReference type="AlphaFoldDB" id="A0A0U1M637"/>
<dbReference type="PANTHER" id="PTHR42973:SF54">
    <property type="entry name" value="FAD-BINDING PCMH-TYPE DOMAIN-CONTAINING PROTEIN"/>
    <property type="match status" value="1"/>
</dbReference>
<dbReference type="PROSITE" id="PS51387">
    <property type="entry name" value="FAD_PCMH"/>
    <property type="match status" value="1"/>
</dbReference>
<dbReference type="GO" id="GO:0016491">
    <property type="term" value="F:oxidoreductase activity"/>
    <property type="evidence" value="ECO:0007669"/>
    <property type="project" value="UniProtKB-KW"/>
</dbReference>
<dbReference type="InterPro" id="IPR016166">
    <property type="entry name" value="FAD-bd_PCMH"/>
</dbReference>
<dbReference type="Proteomes" id="UP000054383">
    <property type="component" value="Unassembled WGS sequence"/>
</dbReference>
<evidence type="ECO:0000313" key="7">
    <source>
        <dbReference type="Proteomes" id="UP000054383"/>
    </source>
</evidence>
<comment type="similarity">
    <text evidence="1">Belongs to the oxygen-dependent FAD-linked oxidoreductase family.</text>
</comment>
<dbReference type="OMA" id="QVYIVYN"/>
<feature type="domain" description="FAD-binding PCMH-type" evidence="5">
    <location>
        <begin position="1"/>
        <end position="147"/>
    </location>
</feature>
<keyword evidence="4" id="KW-0560">Oxidoreductase</keyword>
<dbReference type="InterPro" id="IPR050416">
    <property type="entry name" value="FAD-linked_Oxidoreductase"/>
</dbReference>
<dbReference type="Gene3D" id="3.30.465.10">
    <property type="match status" value="1"/>
</dbReference>
<gene>
    <name evidence="6" type="ORF">PISL3812_07565</name>
</gene>
<proteinExistence type="inferred from homology"/>
<evidence type="ECO:0000256" key="4">
    <source>
        <dbReference type="ARBA" id="ARBA00023002"/>
    </source>
</evidence>
<keyword evidence="3" id="KW-0274">FAD</keyword>